<evidence type="ECO:0000313" key="7">
    <source>
        <dbReference type="EMBL" id="CEM34559.1"/>
    </source>
</evidence>
<organism evidence="7">
    <name type="scientific">Chromera velia CCMP2878</name>
    <dbReference type="NCBI Taxonomy" id="1169474"/>
    <lineage>
        <taxon>Eukaryota</taxon>
        <taxon>Sar</taxon>
        <taxon>Alveolata</taxon>
        <taxon>Colpodellida</taxon>
        <taxon>Chromeraceae</taxon>
        <taxon>Chromera</taxon>
    </lineage>
</organism>
<dbReference type="Pfam" id="PF00504">
    <property type="entry name" value="Chloroa_b-bind"/>
    <property type="match status" value="1"/>
</dbReference>
<sequence>MWLRSVFIPAAFAGSAELAAGFQTSYRLQNGQRRPSLRLSSKDDYEGSERVAAPSIDVFTGDEEAGSAYFSEDVNTAQEYAYQKSKLDKDFTNTGTQMSYTSNTRVDMDNPLGVTFASPEMIAKLPGKGPTGFFDPLGLATILGTENELRRWREAELKHGRVAMLATVGHVLQERIHPFFPDVQVPPQAPAQFDAFNDAVGGAFGVGLLAFILLLESYGIARGWGNPLADGAFSLKEARDYEPGNWGFDPLGLFPKDDEKAQLRYREQELNHGRTCMVAIAVFWLQYLSLFSDDIFNAIFGVRTRIDPLIQE</sequence>
<dbReference type="PANTHER" id="PTHR21649">
    <property type="entry name" value="CHLOROPHYLL A/B BINDING PROTEIN"/>
    <property type="match status" value="1"/>
</dbReference>
<evidence type="ECO:0000256" key="4">
    <source>
        <dbReference type="ARBA" id="ARBA00022640"/>
    </source>
</evidence>
<dbReference type="InterPro" id="IPR022796">
    <property type="entry name" value="Chloroa_b-bind"/>
</dbReference>
<evidence type="ECO:0000256" key="3">
    <source>
        <dbReference type="ARBA" id="ARBA00022531"/>
    </source>
</evidence>
<feature type="signal peptide" evidence="6">
    <location>
        <begin position="1"/>
        <end position="21"/>
    </location>
</feature>
<dbReference type="GO" id="GO:0009507">
    <property type="term" value="C:chloroplast"/>
    <property type="evidence" value="ECO:0007669"/>
    <property type="project" value="UniProtKB-SubCell"/>
</dbReference>
<dbReference type="EMBL" id="CDMZ01001569">
    <property type="protein sequence ID" value="CEM34559.1"/>
    <property type="molecule type" value="Genomic_DNA"/>
</dbReference>
<dbReference type="GO" id="GO:0016020">
    <property type="term" value="C:membrane"/>
    <property type="evidence" value="ECO:0007669"/>
    <property type="project" value="InterPro"/>
</dbReference>
<reference evidence="7" key="1">
    <citation type="submission" date="2014-11" db="EMBL/GenBank/DDBJ databases">
        <authorList>
            <person name="Otto D Thomas"/>
            <person name="Naeem Raeece"/>
        </authorList>
    </citation>
    <scope>NUCLEOTIDE SEQUENCE</scope>
</reference>
<accession>A0A0G4GV87</accession>
<dbReference type="VEuPathDB" id="CryptoDB:Cvel_5242"/>
<dbReference type="SUPFAM" id="SSF103511">
    <property type="entry name" value="Chlorophyll a-b binding protein"/>
    <property type="match status" value="1"/>
</dbReference>
<name>A0A0G4GV87_9ALVE</name>
<feature type="binding site" description="axial binding residue" evidence="5">
    <location>
        <position position="235"/>
    </location>
    <ligand>
        <name>chlorophyll b</name>
        <dbReference type="ChEBI" id="CHEBI:61721"/>
        <label>1</label>
    </ligand>
    <ligandPart>
        <name>Mg</name>
        <dbReference type="ChEBI" id="CHEBI:25107"/>
    </ligandPart>
</feature>
<dbReference type="AlphaFoldDB" id="A0A0G4GV87"/>
<feature type="binding site" evidence="5">
    <location>
        <position position="192"/>
    </location>
    <ligand>
        <name>chlorophyll a</name>
        <dbReference type="ChEBI" id="CHEBI:58416"/>
        <label>1</label>
    </ligand>
</feature>
<proteinExistence type="predicted"/>
<gene>
    <name evidence="7" type="ORF">Cvel_5242</name>
</gene>
<feature type="binding site" evidence="5">
    <location>
        <position position="269"/>
    </location>
    <ligand>
        <name>chlorophyll a</name>
        <dbReference type="ChEBI" id="CHEBI:58416"/>
        <label>1</label>
    </ligand>
</feature>
<keyword evidence="2" id="KW-0150">Chloroplast</keyword>
<evidence type="ECO:0000256" key="1">
    <source>
        <dbReference type="ARBA" id="ARBA00004229"/>
    </source>
</evidence>
<feature type="binding site" evidence="5">
    <location>
        <position position="286"/>
    </location>
    <ligand>
        <name>chlorophyll a</name>
        <dbReference type="ChEBI" id="CHEBI:58416"/>
        <label>1</label>
    </ligand>
</feature>
<keyword evidence="5" id="KW-0157">Chromophore</keyword>
<dbReference type="PhylomeDB" id="A0A0G4GV87"/>
<feature type="binding site" evidence="5">
    <location>
        <position position="274"/>
    </location>
    <ligand>
        <name>chlorophyll a</name>
        <dbReference type="ChEBI" id="CHEBI:58416"/>
        <label>1</label>
    </ligand>
</feature>
<keyword evidence="3" id="KW-0602">Photosynthesis</keyword>
<evidence type="ECO:0000256" key="2">
    <source>
        <dbReference type="ARBA" id="ARBA00022528"/>
    </source>
</evidence>
<evidence type="ECO:0000256" key="5">
    <source>
        <dbReference type="PIRSR" id="PIRSR601344-1"/>
    </source>
</evidence>
<keyword evidence="4" id="KW-0934">Plastid</keyword>
<dbReference type="InterPro" id="IPR001344">
    <property type="entry name" value="Chloro_AB-bd_pln"/>
</dbReference>
<evidence type="ECO:0008006" key="8">
    <source>
        <dbReference type="Google" id="ProtNLM"/>
    </source>
</evidence>
<feature type="binding site" description="axial binding residue" evidence="5">
    <location>
        <position position="156"/>
    </location>
    <ligand>
        <name>chlorophyll b</name>
        <dbReference type="ChEBI" id="CHEBI:61721"/>
        <label>2</label>
    </ligand>
    <ligandPart>
        <name>Mg</name>
        <dbReference type="ChEBI" id="CHEBI:25107"/>
    </ligandPart>
</feature>
<feature type="chain" id="PRO_5005190544" description="Plastid light harvesting protein" evidence="6">
    <location>
        <begin position="22"/>
        <end position="312"/>
    </location>
</feature>
<keyword evidence="5" id="KW-0148">Chlorophyll</keyword>
<dbReference type="GO" id="GO:0009765">
    <property type="term" value="P:photosynthesis, light harvesting"/>
    <property type="evidence" value="ECO:0007669"/>
    <property type="project" value="InterPro"/>
</dbReference>
<dbReference type="Gene3D" id="1.10.3460.10">
    <property type="entry name" value="Chlorophyll a/b binding protein domain"/>
    <property type="match status" value="1"/>
</dbReference>
<evidence type="ECO:0000256" key="6">
    <source>
        <dbReference type="SAM" id="SignalP"/>
    </source>
</evidence>
<dbReference type="GO" id="GO:0016168">
    <property type="term" value="F:chlorophyll binding"/>
    <property type="evidence" value="ECO:0007669"/>
    <property type="project" value="UniProtKB-KW"/>
</dbReference>
<feature type="binding site" description="axial binding residue" evidence="5">
    <location>
        <position position="161"/>
    </location>
    <ligand>
        <name>chlorophyll b</name>
        <dbReference type="ChEBI" id="CHEBI:61721"/>
        <label>1</label>
    </ligand>
    <ligandPart>
        <name>Mg</name>
        <dbReference type="ChEBI" id="CHEBI:25107"/>
    </ligandPart>
</feature>
<feature type="binding site" evidence="5">
    <location>
        <position position="159"/>
    </location>
    <ligand>
        <name>chlorophyll a</name>
        <dbReference type="ChEBI" id="CHEBI:58416"/>
        <label>1</label>
    </ligand>
</feature>
<protein>
    <recommendedName>
        <fullName evidence="8">Plastid light harvesting protein</fullName>
    </recommendedName>
</protein>
<keyword evidence="6" id="KW-0732">Signal</keyword>
<comment type="subcellular location">
    <subcellularLocation>
        <location evidence="1">Plastid</location>
        <location evidence="1">Chloroplast</location>
    </subcellularLocation>
</comment>